<dbReference type="EMBL" id="LBMM01008469">
    <property type="protein sequence ID" value="KMQ88852.1"/>
    <property type="molecule type" value="Genomic_DNA"/>
</dbReference>
<reference evidence="1 2" key="1">
    <citation type="submission" date="2015-04" db="EMBL/GenBank/DDBJ databases">
        <title>Lasius niger genome sequencing.</title>
        <authorList>
            <person name="Konorov E.A."/>
            <person name="Nikitin M.A."/>
            <person name="Kirill M.V."/>
            <person name="Chang P."/>
        </authorList>
    </citation>
    <scope>NUCLEOTIDE SEQUENCE [LARGE SCALE GENOMIC DNA]</scope>
    <source>
        <tissue evidence="1">Whole</tissue>
    </source>
</reference>
<proteinExistence type="predicted"/>
<keyword evidence="2" id="KW-1185">Reference proteome</keyword>
<accession>A0A0J7KF21</accession>
<name>A0A0J7KF21_LASNI</name>
<sequence>MMRQGDVFKSNNYYAGRTGHQFEAALMMRAVGDAGGVKTRRQLPRRVPDEGDVLRVEDALLAQLQVKTSAIVGSANVLVPDDVPANCEDPPERRDDH</sequence>
<protein>
    <submittedName>
        <fullName evidence="1">Abc transporter</fullName>
    </submittedName>
</protein>
<organism evidence="1 2">
    <name type="scientific">Lasius niger</name>
    <name type="common">Black garden ant</name>
    <dbReference type="NCBI Taxonomy" id="67767"/>
    <lineage>
        <taxon>Eukaryota</taxon>
        <taxon>Metazoa</taxon>
        <taxon>Ecdysozoa</taxon>
        <taxon>Arthropoda</taxon>
        <taxon>Hexapoda</taxon>
        <taxon>Insecta</taxon>
        <taxon>Pterygota</taxon>
        <taxon>Neoptera</taxon>
        <taxon>Endopterygota</taxon>
        <taxon>Hymenoptera</taxon>
        <taxon>Apocrita</taxon>
        <taxon>Aculeata</taxon>
        <taxon>Formicoidea</taxon>
        <taxon>Formicidae</taxon>
        <taxon>Formicinae</taxon>
        <taxon>Lasius</taxon>
        <taxon>Lasius</taxon>
    </lineage>
</organism>
<evidence type="ECO:0000313" key="2">
    <source>
        <dbReference type="Proteomes" id="UP000036403"/>
    </source>
</evidence>
<dbReference type="PaxDb" id="67767-A0A0J7KF21"/>
<dbReference type="Proteomes" id="UP000036403">
    <property type="component" value="Unassembled WGS sequence"/>
</dbReference>
<comment type="caution">
    <text evidence="1">The sequence shown here is derived from an EMBL/GenBank/DDBJ whole genome shotgun (WGS) entry which is preliminary data.</text>
</comment>
<evidence type="ECO:0000313" key="1">
    <source>
        <dbReference type="EMBL" id="KMQ88852.1"/>
    </source>
</evidence>
<gene>
    <name evidence="1" type="ORF">RF55_11593</name>
</gene>
<dbReference type="AlphaFoldDB" id="A0A0J7KF21"/>